<protein>
    <submittedName>
        <fullName evidence="1">Uncharacterized protein</fullName>
    </submittedName>
</protein>
<evidence type="ECO:0000313" key="1">
    <source>
        <dbReference type="EMBL" id="DAE06119.1"/>
    </source>
</evidence>
<accession>A0A8S5PG19</accession>
<name>A0A8S5PG19_9CAUD</name>
<proteinExistence type="predicted"/>
<reference evidence="1" key="1">
    <citation type="journal article" date="2021" name="Proc. Natl. Acad. Sci. U.S.A.">
        <title>A Catalog of Tens of Thousands of Viruses from Human Metagenomes Reveals Hidden Associations with Chronic Diseases.</title>
        <authorList>
            <person name="Tisza M.J."/>
            <person name="Buck C.B."/>
        </authorList>
    </citation>
    <scope>NUCLEOTIDE SEQUENCE</scope>
    <source>
        <strain evidence="1">CtXQ92</strain>
    </source>
</reference>
<organism evidence="1">
    <name type="scientific">Siphoviridae sp. ctXQ92</name>
    <dbReference type="NCBI Taxonomy" id="2825543"/>
    <lineage>
        <taxon>Viruses</taxon>
        <taxon>Duplodnaviria</taxon>
        <taxon>Heunggongvirae</taxon>
        <taxon>Uroviricota</taxon>
        <taxon>Caudoviricetes</taxon>
    </lineage>
</organism>
<dbReference type="EMBL" id="BK015427">
    <property type="protein sequence ID" value="DAE06119.1"/>
    <property type="molecule type" value="Genomic_DNA"/>
</dbReference>
<sequence>MKKLSGVAVVTTAEGERVSYTYMELDDSGNITSQNNRGSFVALDEEVLAAIATLKNAVNARL</sequence>